<evidence type="ECO:0000256" key="1">
    <source>
        <dbReference type="SAM" id="Phobius"/>
    </source>
</evidence>
<feature type="transmembrane region" description="Helical" evidence="1">
    <location>
        <begin position="333"/>
        <end position="355"/>
    </location>
</feature>
<feature type="transmembrane region" description="Helical" evidence="1">
    <location>
        <begin position="214"/>
        <end position="233"/>
    </location>
</feature>
<accession>A0ABR7SU13</accession>
<feature type="transmembrane region" description="Helical" evidence="1">
    <location>
        <begin position="106"/>
        <end position="124"/>
    </location>
</feature>
<keyword evidence="1" id="KW-1133">Transmembrane helix</keyword>
<proteinExistence type="predicted"/>
<feature type="transmembrane region" description="Helical" evidence="1">
    <location>
        <begin position="164"/>
        <end position="180"/>
    </location>
</feature>
<name>A0ABR7SU13_9ACTN</name>
<reference evidence="2 3" key="1">
    <citation type="submission" date="2020-08" db="EMBL/GenBank/DDBJ databases">
        <title>Genemic of Streptomyces polyaspartic.</title>
        <authorList>
            <person name="Liu W."/>
        </authorList>
    </citation>
    <scope>NUCLEOTIDE SEQUENCE [LARGE SCALE GENOMIC DNA]</scope>
    <source>
        <strain evidence="2 3">TRM66268-LWL</strain>
    </source>
</reference>
<keyword evidence="3" id="KW-1185">Reference proteome</keyword>
<evidence type="ECO:0000313" key="3">
    <source>
        <dbReference type="Proteomes" id="UP000642284"/>
    </source>
</evidence>
<comment type="caution">
    <text evidence="2">The sequence shown here is derived from an EMBL/GenBank/DDBJ whole genome shotgun (WGS) entry which is preliminary data.</text>
</comment>
<protein>
    <recommendedName>
        <fullName evidence="4">Integral membrane protein</fullName>
    </recommendedName>
</protein>
<evidence type="ECO:0000313" key="2">
    <source>
        <dbReference type="EMBL" id="MBC9718150.1"/>
    </source>
</evidence>
<evidence type="ECO:0008006" key="4">
    <source>
        <dbReference type="Google" id="ProtNLM"/>
    </source>
</evidence>
<gene>
    <name evidence="2" type="ORF">H9Y04_37055</name>
</gene>
<feature type="transmembrane region" description="Helical" evidence="1">
    <location>
        <begin position="278"/>
        <end position="295"/>
    </location>
</feature>
<keyword evidence="1" id="KW-0472">Membrane</keyword>
<feature type="transmembrane region" description="Helical" evidence="1">
    <location>
        <begin position="61"/>
        <end position="94"/>
    </location>
</feature>
<dbReference type="Proteomes" id="UP000642284">
    <property type="component" value="Unassembled WGS sequence"/>
</dbReference>
<feature type="transmembrane region" description="Helical" evidence="1">
    <location>
        <begin position="301"/>
        <end position="321"/>
    </location>
</feature>
<dbReference type="EMBL" id="JACTVJ010000024">
    <property type="protein sequence ID" value="MBC9718150.1"/>
    <property type="molecule type" value="Genomic_DNA"/>
</dbReference>
<sequence>MSRAAVLLIGALLLLVVVRLPWVGDLGIHAATVERLRTDLLSPGNPMVDATGDSPYYSPWMLLLGILAKATGLGTFTVLRIAALVSLALLLTGIPHFVRTFTRRRSAPALAVLCVLLLWGPVVFEWSGFPGLNSLALTLAYPSTFALGLSFHFWALLTKAVRSSASWPASIGLGLMWAVIMLSHQFTGVVATFGALGVLLGARPWPGRAVWLRLGAGMTAGLVLLVGWPYYSFFGLFGVGGLEEIHRPLYTGLLPHFGFALIGVAALVLRLRRDRRDPLVVFFALGALMVTAGWLTGHYSWGRALPAVLLPAQLAAALAMVTGGTRLVRNAFAAVVAAALVAGAWTQAGVLGYVVRQDALPPAVREKTRQPWAGYAWITRYVPYGDTVMVKGRAARQIPAYGPYTVAPGYPDFFLPDQEQRLATVAEYFAPGSSRAQRLDALQRYGARWVLQWRSDGGLQASDPALEKVAVGPNGQVLYRVVDAA</sequence>
<keyword evidence="1" id="KW-0812">Transmembrane</keyword>
<organism evidence="2 3">
    <name type="scientific">Streptomyces polyasparticus</name>
    <dbReference type="NCBI Taxonomy" id="2767826"/>
    <lineage>
        <taxon>Bacteria</taxon>
        <taxon>Bacillati</taxon>
        <taxon>Actinomycetota</taxon>
        <taxon>Actinomycetes</taxon>
        <taxon>Kitasatosporales</taxon>
        <taxon>Streptomycetaceae</taxon>
        <taxon>Streptomyces</taxon>
    </lineage>
</organism>
<feature type="transmembrane region" description="Helical" evidence="1">
    <location>
        <begin position="136"/>
        <end position="157"/>
    </location>
</feature>
<feature type="transmembrane region" description="Helical" evidence="1">
    <location>
        <begin position="186"/>
        <end position="202"/>
    </location>
</feature>
<feature type="transmembrane region" description="Helical" evidence="1">
    <location>
        <begin position="253"/>
        <end position="271"/>
    </location>
</feature>